<organism evidence="1">
    <name type="scientific">Arundo donax</name>
    <name type="common">Giant reed</name>
    <name type="synonym">Donax arundinaceus</name>
    <dbReference type="NCBI Taxonomy" id="35708"/>
    <lineage>
        <taxon>Eukaryota</taxon>
        <taxon>Viridiplantae</taxon>
        <taxon>Streptophyta</taxon>
        <taxon>Embryophyta</taxon>
        <taxon>Tracheophyta</taxon>
        <taxon>Spermatophyta</taxon>
        <taxon>Magnoliopsida</taxon>
        <taxon>Liliopsida</taxon>
        <taxon>Poales</taxon>
        <taxon>Poaceae</taxon>
        <taxon>PACMAD clade</taxon>
        <taxon>Arundinoideae</taxon>
        <taxon>Arundineae</taxon>
        <taxon>Arundo</taxon>
    </lineage>
</organism>
<dbReference type="AlphaFoldDB" id="A0A0A9F993"/>
<proteinExistence type="predicted"/>
<sequence>MTFLPSVCPHALGATLKDAICHIFSG</sequence>
<reference evidence="1" key="2">
    <citation type="journal article" date="2015" name="Data Brief">
        <title>Shoot transcriptome of the giant reed, Arundo donax.</title>
        <authorList>
            <person name="Barrero R.A."/>
            <person name="Guerrero F.D."/>
            <person name="Moolhuijzen P."/>
            <person name="Goolsby J.A."/>
            <person name="Tidwell J."/>
            <person name="Bellgard S.E."/>
            <person name="Bellgard M.I."/>
        </authorList>
    </citation>
    <scope>NUCLEOTIDE SEQUENCE</scope>
    <source>
        <tissue evidence="1">Shoot tissue taken approximately 20 cm above the soil surface</tissue>
    </source>
</reference>
<name>A0A0A9F993_ARUDO</name>
<accession>A0A0A9F993</accession>
<reference evidence="1" key="1">
    <citation type="submission" date="2014-09" db="EMBL/GenBank/DDBJ databases">
        <authorList>
            <person name="Magalhaes I.L.F."/>
            <person name="Oliveira U."/>
            <person name="Santos F.R."/>
            <person name="Vidigal T.H.D.A."/>
            <person name="Brescovit A.D."/>
            <person name="Santos A.J."/>
        </authorList>
    </citation>
    <scope>NUCLEOTIDE SEQUENCE</scope>
    <source>
        <tissue evidence="1">Shoot tissue taken approximately 20 cm above the soil surface</tissue>
    </source>
</reference>
<dbReference type="EMBL" id="GBRH01191200">
    <property type="protein sequence ID" value="JAE06696.1"/>
    <property type="molecule type" value="Transcribed_RNA"/>
</dbReference>
<protein>
    <submittedName>
        <fullName evidence="1">Uncharacterized protein</fullName>
    </submittedName>
</protein>
<evidence type="ECO:0000313" key="1">
    <source>
        <dbReference type="EMBL" id="JAE06696.1"/>
    </source>
</evidence>